<feature type="compositionally biased region" description="Polar residues" evidence="1">
    <location>
        <begin position="1325"/>
        <end position="1339"/>
    </location>
</feature>
<name>A0A069DZU6_9HEMI</name>
<reference evidence="3" key="1">
    <citation type="journal article" date="2015" name="J. Med. Entomol.">
        <title>A Deep Insight Into the Sialotranscriptome of the Chagas Disease Vector, Panstrongylus megistus (Hemiptera: Heteroptera).</title>
        <authorList>
            <person name="Ribeiro J.M."/>
            <person name="Schwarz A."/>
            <person name="Francischetti I.M."/>
        </authorList>
    </citation>
    <scope>NUCLEOTIDE SEQUENCE</scope>
    <source>
        <tissue evidence="3">Salivary glands</tissue>
    </source>
</reference>
<feature type="compositionally biased region" description="Basic and acidic residues" evidence="1">
    <location>
        <begin position="866"/>
        <end position="895"/>
    </location>
</feature>
<feature type="compositionally biased region" description="Polar residues" evidence="1">
    <location>
        <begin position="343"/>
        <end position="357"/>
    </location>
</feature>
<feature type="compositionally biased region" description="Basic and acidic residues" evidence="1">
    <location>
        <begin position="934"/>
        <end position="944"/>
    </location>
</feature>
<dbReference type="EMBL" id="GBGD01000025">
    <property type="protein sequence ID" value="JAC88864.1"/>
    <property type="molecule type" value="mRNA"/>
</dbReference>
<feature type="compositionally biased region" description="Basic and acidic residues" evidence="1">
    <location>
        <begin position="1436"/>
        <end position="1449"/>
    </location>
</feature>
<feature type="region of interest" description="Disordered" evidence="1">
    <location>
        <begin position="553"/>
        <end position="630"/>
    </location>
</feature>
<feature type="compositionally biased region" description="Basic and acidic residues" evidence="1">
    <location>
        <begin position="1488"/>
        <end position="1502"/>
    </location>
</feature>
<accession>A0A069DZU6</accession>
<feature type="region of interest" description="Disordered" evidence="1">
    <location>
        <begin position="701"/>
        <end position="738"/>
    </location>
</feature>
<feature type="compositionally biased region" description="Basic and acidic residues" evidence="1">
    <location>
        <begin position="571"/>
        <end position="587"/>
    </location>
</feature>
<feature type="compositionally biased region" description="Basic and acidic residues" evidence="1">
    <location>
        <begin position="813"/>
        <end position="823"/>
    </location>
</feature>
<feature type="region of interest" description="Disordered" evidence="1">
    <location>
        <begin position="866"/>
        <end position="909"/>
    </location>
</feature>
<feature type="region of interest" description="Disordered" evidence="1">
    <location>
        <begin position="791"/>
        <end position="823"/>
    </location>
</feature>
<dbReference type="InterPro" id="IPR000313">
    <property type="entry name" value="PWWP_dom"/>
</dbReference>
<feature type="region of interest" description="Disordered" evidence="1">
    <location>
        <begin position="1325"/>
        <end position="1377"/>
    </location>
</feature>
<organism evidence="3">
    <name type="scientific">Panstrongylus megistus</name>
    <dbReference type="NCBI Taxonomy" id="65343"/>
    <lineage>
        <taxon>Eukaryota</taxon>
        <taxon>Metazoa</taxon>
        <taxon>Ecdysozoa</taxon>
        <taxon>Arthropoda</taxon>
        <taxon>Hexapoda</taxon>
        <taxon>Insecta</taxon>
        <taxon>Pterygota</taxon>
        <taxon>Neoptera</taxon>
        <taxon>Paraneoptera</taxon>
        <taxon>Hemiptera</taxon>
        <taxon>Heteroptera</taxon>
        <taxon>Panheteroptera</taxon>
        <taxon>Cimicomorpha</taxon>
        <taxon>Reduviidae</taxon>
        <taxon>Triatominae</taxon>
        <taxon>Panstrongylus</taxon>
    </lineage>
</organism>
<evidence type="ECO:0000313" key="3">
    <source>
        <dbReference type="EMBL" id="JAC88864.1"/>
    </source>
</evidence>
<feature type="region of interest" description="Disordered" evidence="1">
    <location>
        <begin position="2227"/>
        <end position="2246"/>
    </location>
</feature>
<feature type="domain" description="PWWP" evidence="2">
    <location>
        <begin position="12"/>
        <end position="85"/>
    </location>
</feature>
<feature type="compositionally biased region" description="Basic and acidic residues" evidence="1">
    <location>
        <begin position="762"/>
        <end position="771"/>
    </location>
</feature>
<feature type="compositionally biased region" description="Low complexity" evidence="1">
    <location>
        <begin position="297"/>
        <end position="306"/>
    </location>
</feature>
<proteinExistence type="evidence at transcript level"/>
<feature type="region of interest" description="Disordered" evidence="1">
    <location>
        <begin position="411"/>
        <end position="437"/>
    </location>
</feature>
<evidence type="ECO:0000256" key="1">
    <source>
        <dbReference type="SAM" id="MobiDB-lite"/>
    </source>
</evidence>
<dbReference type="Pfam" id="PF00855">
    <property type="entry name" value="PWWP"/>
    <property type="match status" value="1"/>
</dbReference>
<feature type="region of interest" description="Disordered" evidence="1">
    <location>
        <begin position="297"/>
        <end position="378"/>
    </location>
</feature>
<feature type="region of interest" description="Disordered" evidence="1">
    <location>
        <begin position="136"/>
        <end position="225"/>
    </location>
</feature>
<feature type="compositionally biased region" description="Basic and acidic residues" evidence="1">
    <location>
        <begin position="611"/>
        <end position="630"/>
    </location>
</feature>
<feature type="compositionally biased region" description="Basic and acidic residues" evidence="1">
    <location>
        <begin position="136"/>
        <end position="145"/>
    </location>
</feature>
<feature type="compositionally biased region" description="Polar residues" evidence="1">
    <location>
        <begin position="1462"/>
        <end position="1471"/>
    </location>
</feature>
<dbReference type="Gene3D" id="2.30.30.140">
    <property type="match status" value="1"/>
</dbReference>
<evidence type="ECO:0000259" key="2">
    <source>
        <dbReference type="Pfam" id="PF00855"/>
    </source>
</evidence>
<feature type="compositionally biased region" description="Basic and acidic residues" evidence="1">
    <location>
        <begin position="368"/>
        <end position="378"/>
    </location>
</feature>
<feature type="compositionally biased region" description="Polar residues" evidence="1">
    <location>
        <begin position="520"/>
        <end position="534"/>
    </location>
</feature>
<feature type="compositionally biased region" description="Polar residues" evidence="1">
    <location>
        <begin position="589"/>
        <end position="610"/>
    </location>
</feature>
<feature type="region of interest" description="Disordered" evidence="1">
    <location>
        <begin position="1488"/>
        <end position="1509"/>
    </location>
</feature>
<feature type="compositionally biased region" description="Basic residues" evidence="1">
    <location>
        <begin position="358"/>
        <end position="367"/>
    </location>
</feature>
<sequence>MCDQTQVTYKPNDIVWVKLSNVWWPAQVQDQETLDKDVTQGLKKKPLAVVKFFNEDFYEFIKNLDQIYHYNCLKKNEFIQKGLDLCRPNNSRTVSSSMSKFPEDVRQAEIITGGNPDICADPMFKGKIEEKIDTSFSEHDSEYLRTPKSAIKRSQDDSSGEPSRKHIRFSLPSFSSDSNEFKTPISRAPSSVNVAKTVPHRPVKSHSSTDDSSASKPSPVRPLSDEVVEKIKKKNYQANIRIQPSSEPTPPMNKGKIYRCFHCEDSTNRLNLIIQHYRAHEAHGMNVLKMSPQIPATMTASSPASSKGSTFSTPKIKNEKNKTSTTSKKSTTTPIKKKTVKNETPQSQPSSRSNRTPQLKKKQKKTSKSKDSEVDQNKVLRDKILKDWDDESDEDENCGSKVFSTVAEIHCSSNSRRTPSPISPEKDSTVPSAAESVDMETIVSSTNDINSGDVSKDDTIIIGSRENDIQTELTSANKVEEKEKSCFDFEDNDEAINLDKSHKFGQKLPRVISEEKTRKQVSMDTGNVECTTQSSREDINVLQIQLEKLLEDTKLREVPELPKSGFPPKIFHREENDKQDDKLHMSETEGISSNSERVLTEESISSPQGNDESKIKNDFTDEKEKSEILKEVKRIEVPESHGLTNKNEERSVISEEHIVDKIDNYEDKVIGKEIFSGTLNEEKVHIEEHLNKCLNDSVQENKELLSDNEQALDMSLENDKKNSQQSEESEPNYDVTTNQKLKCKEKLVVNLHVQQSNKEIEMPKEHLKVTEEDGDTETATDKVELVQVYKEPNLSEPITEKSRLDSNLPNLGDDVRQDEKKENVMESGIKDVINEKECDATSTFQIYDDKEDKKLVNETKCSKELVEEERSGKELAEDEKYEREFVENKKSGKELAEDEQYDRESAEDEKYVKELAVEDNYDKKLDDKEKHIKELGDVEKHDKELSEEEKYENVLSDGDEDNKVLPDEEKLSLNKIGAKELLVESLSDQQNIEIIEITSQVHLDKKIEKEAENDLFENITVKGNEEILKDVCREESVLRIMDVQRKSDDRNEFERNDTDSLKSEENFCMKSSIKEIPGINKHLESNEEVADVKEEVHTNVESFVEIESKKENIEARKAENENYWETEIVKSQATLDETEGDLKLEIDQEKEISAENTFTDFSVDFTKNEIEISAVEDTDVNMEEPKIAEVSSEVYMKEENSDLADMNADSDVTNEQVLRNEVIIVDTSKDAEEIKTLEFKISDDSLTREAIPSNVSTPQIQQAGNEGKYSVTPELGTYNNELLISSDLPQWTATEYYADLEAQVRNDFEVEESKHINRAGVDISVSRQSPSKSKIQSEQDFVAQQDVTKGRNDNRIIKKPQESPYLYEQENKQETNDPLIKSKSVDCTRSGVIYDFKLDYTEQSIGEVSIRIPKTKKRKWESKDPNDKAIPTSENIDSKLADANVKEKSEIEDENKDFKTENLPQNEPTETVSKKMKLDLKSEEGLTINDKHSTGSVSHEEIPSSQDTGVLPGEIIISTTESLDSSGCDLSGKFPETSLDSAKINDDVKSETVIATTNVEKEDILSDKKMQLNYTGLLEKKELDKKELTTSTFDPSQMELDINSMPVVIEEDLMQDIKLNPVTSVINPPTSTRPNVKQIRIQLRKAGENNSSLLQGTQNGKIIRIPGTSKDTTVVKKTQQIAGTSKIQTVSSLIPQRALGGSGQTMVLKMNPIQSSSVQSKYTVSKSQIRSTSGTTGQPVKLQLIPQTQQQNTKLIMHSQQKAFTGKLPRVITKTQPSPAGLTGNKTVTTPSKTGQQKLIINQKRHVISNKNIVTKASTIAVSKATSAIATQKNTKSVVVTKSGISPQPTKNIVLPAVQGTSGTTTMQIVGQNVASKVVVQRRTKTVTSAVTTVKAMPTQAGTIYIHTSQGLVPASKAVTKQILNQIPQISAPTPSKPSLPAVSSVVKKAPMNKSRQTNINILQRTQKKTRQPTALQTQVSQQQSKAQVLSIPASSISSHELILNNVPVQLQNIGTTQPTDVKMLYLVDERGQYHQVDNSPLIAIDNSGENRGVFIESNSNNEVDNLFLTFGETNVNVSTSATTPTQDILAKALANTQVLQPDTTDISDTIEGATLYVEPQYPAPTLAHNVLETSFSLNPPIMTPLEVPSSVSPQVTSISSNLIPVSTVETVVKKDVQPSMPLLTDEVEVAAGQTVYLDSSSLVTGTTQPLTFQVINSDGNIVVASSPTSSSQTITNPANGNKSTTTTNQVIFSTDLLKSESRQIGGTSRGESSGGNQTLVENIVTSQAEINIEQNENGTTCGIPIALGSSHQDVAIPIEANRQIIQTSKITRTREKRSRKDSINSEKRVKNILEMEDINKQGTGTEVLDTTRTVSEEIFQKRLEHDTIAEQKEAEEKFDGQQSRSGSNAKVISSVSYAHSIDPVENDPKIIVEEKR</sequence>
<feature type="compositionally biased region" description="Basic and acidic residues" evidence="1">
    <location>
        <begin position="1348"/>
        <end position="1361"/>
    </location>
</feature>
<feature type="region of interest" description="Disordered" evidence="1">
    <location>
        <begin position="762"/>
        <end position="781"/>
    </location>
</feature>
<dbReference type="SUPFAM" id="SSF63748">
    <property type="entry name" value="Tudor/PWWP/MBT"/>
    <property type="match status" value="1"/>
</dbReference>
<protein>
    <recommendedName>
        <fullName evidence="2">PWWP domain-containing protein</fullName>
    </recommendedName>
</protein>
<dbReference type="CDD" id="cd05162">
    <property type="entry name" value="PWWP"/>
    <property type="match status" value="1"/>
</dbReference>
<feature type="compositionally biased region" description="Polar residues" evidence="1">
    <location>
        <begin position="411"/>
        <end position="420"/>
    </location>
</feature>
<feature type="region of interest" description="Disordered" evidence="1">
    <location>
        <begin position="934"/>
        <end position="963"/>
    </location>
</feature>
<feature type="compositionally biased region" description="Low complexity" evidence="1">
    <location>
        <begin position="323"/>
        <end position="334"/>
    </location>
</feature>
<feature type="region of interest" description="Disordered" evidence="1">
    <location>
        <begin position="516"/>
        <end position="537"/>
    </location>
</feature>
<feature type="region of interest" description="Disordered" evidence="1">
    <location>
        <begin position="1415"/>
        <end position="1473"/>
    </location>
</feature>